<evidence type="ECO:0000259" key="11">
    <source>
        <dbReference type="PROSITE" id="PS50850"/>
    </source>
</evidence>
<comment type="similarity">
    <text evidence="2 9">Belongs to the major facilitator superfamily. Sugar transporter (TC 2.A.1.1) family.</text>
</comment>
<dbReference type="PRINTS" id="PR00171">
    <property type="entry name" value="SUGRTRNSPORT"/>
</dbReference>
<feature type="transmembrane region" description="Helical" evidence="10">
    <location>
        <begin position="172"/>
        <end position="194"/>
    </location>
</feature>
<feature type="transmembrane region" description="Helical" evidence="10">
    <location>
        <begin position="424"/>
        <end position="444"/>
    </location>
</feature>
<dbReference type="InterPro" id="IPR005829">
    <property type="entry name" value="Sugar_transporter_CS"/>
</dbReference>
<dbReference type="PANTHER" id="PTHR23500:SF127">
    <property type="entry name" value="OS05G0169700 PROTEIN"/>
    <property type="match status" value="1"/>
</dbReference>
<evidence type="ECO:0000256" key="9">
    <source>
        <dbReference type="RuleBase" id="RU003346"/>
    </source>
</evidence>
<keyword evidence="8 10" id="KW-0472">Membrane</keyword>
<comment type="caution">
    <text evidence="12">The sequence shown here is derived from an EMBL/GenBank/DDBJ whole genome shotgun (WGS) entry which is preliminary data.</text>
</comment>
<feature type="domain" description="Major facilitator superfamily (MFS) profile" evidence="11">
    <location>
        <begin position="1"/>
        <end position="448"/>
    </location>
</feature>
<evidence type="ECO:0000256" key="7">
    <source>
        <dbReference type="ARBA" id="ARBA00022989"/>
    </source>
</evidence>
<organism evidence="12 13">
    <name type="scientific">Panicum virgatum</name>
    <name type="common">Blackwell switchgrass</name>
    <dbReference type="NCBI Taxonomy" id="38727"/>
    <lineage>
        <taxon>Eukaryota</taxon>
        <taxon>Viridiplantae</taxon>
        <taxon>Streptophyta</taxon>
        <taxon>Embryophyta</taxon>
        <taxon>Tracheophyta</taxon>
        <taxon>Spermatophyta</taxon>
        <taxon>Magnoliopsida</taxon>
        <taxon>Liliopsida</taxon>
        <taxon>Poales</taxon>
        <taxon>Poaceae</taxon>
        <taxon>PACMAD clade</taxon>
        <taxon>Panicoideae</taxon>
        <taxon>Panicodae</taxon>
        <taxon>Paniceae</taxon>
        <taxon>Panicinae</taxon>
        <taxon>Panicum</taxon>
        <taxon>Panicum sect. Hiantes</taxon>
    </lineage>
</organism>
<feature type="transmembrane region" description="Helical" evidence="10">
    <location>
        <begin position="356"/>
        <end position="376"/>
    </location>
</feature>
<sequence length="480" mass="51127">MAVGLVDAGAAGNDRQYGGRITLFVALSCVTAALGGAIFGYDLGTSGGVSSMGPFLREFFPDVYRRMHGDVRVSNYCRRGRRPSMIVGGVAFLAGAAVSGGAVNVYMAILGRALLGVGLGFANQAVLLYLSEMAPARYRGAFSNGFQLTLCLGSLAANAINYGADKITGGWGWRLSLGLACVPAAFFTLGAVFLPETPNSLVQQGADRGKVRALLQRIRGTDAVDAELDDIVAAARGGGGGDGLRMILSQPRYRPQLAIAVLMPAFTQLNGINAIGFYAPVLLRTVGMGESLALLSTVITVVIYTASTVVFMFVIDRFGRRTLLIAGSLQMLASELLIGAIMAAELGDEGGVGRGYAAALFVLIGVYVAGYSWSWGPMTWLVPTEVFPLEIRAAGQSVTVASGFVFTIFVAQGFLAMLCRMRAWLFFFFAGWIVVMTGFVYLFLPETKGMPIEQVGKVWREHWFWGRVVGVDESQASDKL</sequence>
<evidence type="ECO:0000256" key="3">
    <source>
        <dbReference type="ARBA" id="ARBA00022448"/>
    </source>
</evidence>
<protein>
    <recommendedName>
        <fullName evidence="11">Major facilitator superfamily (MFS) profile domain-containing protein</fullName>
    </recommendedName>
</protein>
<dbReference type="InterPro" id="IPR005828">
    <property type="entry name" value="MFS_sugar_transport-like"/>
</dbReference>
<evidence type="ECO:0000313" key="13">
    <source>
        <dbReference type="Proteomes" id="UP000823388"/>
    </source>
</evidence>
<dbReference type="SUPFAM" id="SSF103473">
    <property type="entry name" value="MFS general substrate transporter"/>
    <property type="match status" value="1"/>
</dbReference>
<feature type="transmembrane region" description="Helical" evidence="10">
    <location>
        <begin position="322"/>
        <end position="344"/>
    </location>
</feature>
<evidence type="ECO:0000256" key="1">
    <source>
        <dbReference type="ARBA" id="ARBA00004141"/>
    </source>
</evidence>
<dbReference type="PANTHER" id="PTHR23500">
    <property type="entry name" value="SOLUTE CARRIER FAMILY 2, FACILITATED GLUCOSE TRANSPORTER"/>
    <property type="match status" value="1"/>
</dbReference>
<dbReference type="InterPro" id="IPR036259">
    <property type="entry name" value="MFS_trans_sf"/>
</dbReference>
<dbReference type="GO" id="GO:0016020">
    <property type="term" value="C:membrane"/>
    <property type="evidence" value="ECO:0007669"/>
    <property type="project" value="UniProtKB-SubCell"/>
</dbReference>
<keyword evidence="4" id="KW-0762">Sugar transport</keyword>
<evidence type="ECO:0000256" key="8">
    <source>
        <dbReference type="ARBA" id="ARBA00023136"/>
    </source>
</evidence>
<dbReference type="Proteomes" id="UP000823388">
    <property type="component" value="Chromosome 8K"/>
</dbReference>
<dbReference type="InterPro" id="IPR020846">
    <property type="entry name" value="MFS_dom"/>
</dbReference>
<accession>A0A8T0PVM7</accession>
<name>A0A8T0PVM7_PANVG</name>
<dbReference type="GO" id="GO:0015293">
    <property type="term" value="F:symporter activity"/>
    <property type="evidence" value="ECO:0007669"/>
    <property type="project" value="UniProtKB-KW"/>
</dbReference>
<dbReference type="InterPro" id="IPR045262">
    <property type="entry name" value="STP/PLT_plant"/>
</dbReference>
<evidence type="ECO:0000256" key="5">
    <source>
        <dbReference type="ARBA" id="ARBA00022692"/>
    </source>
</evidence>
<keyword evidence="3 9" id="KW-0813">Transport</keyword>
<keyword evidence="5 10" id="KW-0812">Transmembrane</keyword>
<evidence type="ECO:0000256" key="2">
    <source>
        <dbReference type="ARBA" id="ARBA00010992"/>
    </source>
</evidence>
<keyword evidence="7 10" id="KW-1133">Transmembrane helix</keyword>
<evidence type="ECO:0000256" key="4">
    <source>
        <dbReference type="ARBA" id="ARBA00022597"/>
    </source>
</evidence>
<dbReference type="FunFam" id="1.20.1250.20:FF:000002">
    <property type="entry name" value="Sugar transport protein 13"/>
    <property type="match status" value="1"/>
</dbReference>
<dbReference type="InterPro" id="IPR003663">
    <property type="entry name" value="Sugar/inositol_transpt"/>
</dbReference>
<dbReference type="EMBL" id="CM029051">
    <property type="protein sequence ID" value="KAG2562986.1"/>
    <property type="molecule type" value="Genomic_DNA"/>
</dbReference>
<dbReference type="AlphaFoldDB" id="A0A8T0PVM7"/>
<dbReference type="NCBIfam" id="TIGR00879">
    <property type="entry name" value="SP"/>
    <property type="match status" value="1"/>
</dbReference>
<dbReference type="GO" id="GO:0015145">
    <property type="term" value="F:monosaccharide transmembrane transporter activity"/>
    <property type="evidence" value="ECO:0007669"/>
    <property type="project" value="InterPro"/>
</dbReference>
<dbReference type="PROSITE" id="PS50850">
    <property type="entry name" value="MFS"/>
    <property type="match status" value="1"/>
</dbReference>
<keyword evidence="13" id="KW-1185">Reference proteome</keyword>
<feature type="transmembrane region" description="Helical" evidence="10">
    <location>
        <begin position="291"/>
        <end position="315"/>
    </location>
</feature>
<reference evidence="12" key="1">
    <citation type="submission" date="2020-05" db="EMBL/GenBank/DDBJ databases">
        <title>WGS assembly of Panicum virgatum.</title>
        <authorList>
            <person name="Lovell J.T."/>
            <person name="Jenkins J."/>
            <person name="Shu S."/>
            <person name="Juenger T.E."/>
            <person name="Schmutz J."/>
        </authorList>
    </citation>
    <scope>NUCLEOTIDE SEQUENCE</scope>
    <source>
        <strain evidence="12">AP13</strain>
    </source>
</reference>
<feature type="transmembrane region" description="Helical" evidence="10">
    <location>
        <begin position="21"/>
        <end position="41"/>
    </location>
</feature>
<dbReference type="InterPro" id="IPR044778">
    <property type="entry name" value="MFS_STP/MST-like_plant"/>
</dbReference>
<dbReference type="Gene3D" id="1.20.1250.20">
    <property type="entry name" value="MFS general substrate transporter like domains"/>
    <property type="match status" value="1"/>
</dbReference>
<evidence type="ECO:0000313" key="12">
    <source>
        <dbReference type="EMBL" id="KAG2562986.1"/>
    </source>
</evidence>
<dbReference type="Pfam" id="PF00083">
    <property type="entry name" value="Sugar_tr"/>
    <property type="match status" value="1"/>
</dbReference>
<dbReference type="CDD" id="cd17361">
    <property type="entry name" value="MFS_STP"/>
    <property type="match status" value="1"/>
</dbReference>
<proteinExistence type="inferred from homology"/>
<evidence type="ECO:0000256" key="6">
    <source>
        <dbReference type="ARBA" id="ARBA00022847"/>
    </source>
</evidence>
<dbReference type="PROSITE" id="PS00217">
    <property type="entry name" value="SUGAR_TRANSPORT_2"/>
    <property type="match status" value="1"/>
</dbReference>
<feature type="transmembrane region" description="Helical" evidence="10">
    <location>
        <begin position="397"/>
        <end position="418"/>
    </location>
</feature>
<feature type="transmembrane region" description="Helical" evidence="10">
    <location>
        <begin position="257"/>
        <end position="279"/>
    </location>
</feature>
<evidence type="ECO:0000256" key="10">
    <source>
        <dbReference type="SAM" id="Phobius"/>
    </source>
</evidence>
<comment type="subcellular location">
    <subcellularLocation>
        <location evidence="1">Membrane</location>
        <topology evidence="1">Multi-pass membrane protein</topology>
    </subcellularLocation>
</comment>
<keyword evidence="6" id="KW-0769">Symport</keyword>
<gene>
    <name evidence="12" type="ORF">PVAP13_8KG306500</name>
</gene>
<feature type="transmembrane region" description="Helical" evidence="10">
    <location>
        <begin position="109"/>
        <end position="130"/>
    </location>
</feature>
<feature type="transmembrane region" description="Helical" evidence="10">
    <location>
        <begin position="85"/>
        <end position="103"/>
    </location>
</feature>